<evidence type="ECO:0000259" key="1">
    <source>
        <dbReference type="PROSITE" id="PS50003"/>
    </source>
</evidence>
<accession>A0A1Y3AWK3</accession>
<sequence length="81" mass="9557">RFIREGCLLKLSKKGFQQRLFFLFSDLLIYASRSTYINFQFKIHGYFSLYNVFVEETESKFGQDYCFTIYVGNKILILAAG</sequence>
<feature type="domain" description="PH" evidence="1">
    <location>
        <begin position="1"/>
        <end position="81"/>
    </location>
</feature>
<keyword evidence="3" id="KW-1185">Reference proteome</keyword>
<dbReference type="PANTHER" id="PTHR45858">
    <property type="entry name" value="FERM DOMAIN CONTAINING PROTEIN"/>
    <property type="match status" value="1"/>
</dbReference>
<comment type="caution">
    <text evidence="2">The sequence shown here is derived from an EMBL/GenBank/DDBJ whole genome shotgun (WGS) entry which is preliminary data.</text>
</comment>
<dbReference type="GO" id="GO:0005085">
    <property type="term" value="F:guanyl-nucleotide exchange factor activity"/>
    <property type="evidence" value="ECO:0007669"/>
    <property type="project" value="TreeGrafter"/>
</dbReference>
<feature type="non-terminal residue" evidence="2">
    <location>
        <position position="1"/>
    </location>
</feature>
<evidence type="ECO:0000313" key="2">
    <source>
        <dbReference type="EMBL" id="OTF72174.1"/>
    </source>
</evidence>
<dbReference type="InterPro" id="IPR051835">
    <property type="entry name" value="RAC1-GEF"/>
</dbReference>
<dbReference type="Pfam" id="PF00169">
    <property type="entry name" value="PH"/>
    <property type="match status" value="1"/>
</dbReference>
<protein>
    <recommendedName>
        <fullName evidence="1">PH domain-containing protein</fullName>
    </recommendedName>
</protein>
<evidence type="ECO:0000313" key="3">
    <source>
        <dbReference type="Proteomes" id="UP000194236"/>
    </source>
</evidence>
<gene>
    <name evidence="2" type="ORF">BLA29_014469</name>
</gene>
<dbReference type="PANTHER" id="PTHR45858:SF5">
    <property type="entry name" value="MOESIN_EZRIN_RADIXIN HOMOLOG 1"/>
    <property type="match status" value="1"/>
</dbReference>
<dbReference type="InterPro" id="IPR011993">
    <property type="entry name" value="PH-like_dom_sf"/>
</dbReference>
<reference evidence="2 3" key="1">
    <citation type="submission" date="2017-03" db="EMBL/GenBank/DDBJ databases">
        <title>Genome Survey of Euroglyphus maynei.</title>
        <authorList>
            <person name="Arlian L.G."/>
            <person name="Morgan M.S."/>
            <person name="Rider S.D."/>
        </authorList>
    </citation>
    <scope>NUCLEOTIDE SEQUENCE [LARGE SCALE GENOMIC DNA]</scope>
    <source>
        <strain evidence="2">Arlian Lab</strain>
        <tissue evidence="2">Whole body</tissue>
    </source>
</reference>
<dbReference type="PROSITE" id="PS50003">
    <property type="entry name" value="PH_DOMAIN"/>
    <property type="match status" value="1"/>
</dbReference>
<dbReference type="EMBL" id="MUJZ01057523">
    <property type="protein sequence ID" value="OTF72174.1"/>
    <property type="molecule type" value="Genomic_DNA"/>
</dbReference>
<proteinExistence type="predicted"/>
<dbReference type="SUPFAM" id="SSF50729">
    <property type="entry name" value="PH domain-like"/>
    <property type="match status" value="1"/>
</dbReference>
<dbReference type="Proteomes" id="UP000194236">
    <property type="component" value="Unassembled WGS sequence"/>
</dbReference>
<dbReference type="AlphaFoldDB" id="A0A1Y3AWK3"/>
<organism evidence="2 3">
    <name type="scientific">Euroglyphus maynei</name>
    <name type="common">Mayne's house dust mite</name>
    <dbReference type="NCBI Taxonomy" id="6958"/>
    <lineage>
        <taxon>Eukaryota</taxon>
        <taxon>Metazoa</taxon>
        <taxon>Ecdysozoa</taxon>
        <taxon>Arthropoda</taxon>
        <taxon>Chelicerata</taxon>
        <taxon>Arachnida</taxon>
        <taxon>Acari</taxon>
        <taxon>Acariformes</taxon>
        <taxon>Sarcoptiformes</taxon>
        <taxon>Astigmata</taxon>
        <taxon>Psoroptidia</taxon>
        <taxon>Analgoidea</taxon>
        <taxon>Pyroglyphidae</taxon>
        <taxon>Pyroglyphinae</taxon>
        <taxon>Euroglyphus</taxon>
    </lineage>
</organism>
<name>A0A1Y3AWK3_EURMA</name>
<dbReference type="OrthoDB" id="9990815at2759"/>
<dbReference type="InterPro" id="IPR001849">
    <property type="entry name" value="PH_domain"/>
</dbReference>
<dbReference type="Gene3D" id="2.30.29.30">
    <property type="entry name" value="Pleckstrin-homology domain (PH domain)/Phosphotyrosine-binding domain (PTB)"/>
    <property type="match status" value="1"/>
</dbReference>